<dbReference type="InterPro" id="IPR052536">
    <property type="entry name" value="ABC-4_Integral_Memb_Prot"/>
</dbReference>
<proteinExistence type="inferred from homology"/>
<evidence type="ECO:0000256" key="3">
    <source>
        <dbReference type="ARBA" id="ARBA00022692"/>
    </source>
</evidence>
<dbReference type="Pfam" id="PF02687">
    <property type="entry name" value="FtsX"/>
    <property type="match status" value="1"/>
</dbReference>
<accession>A0A1V4DGW0</accession>
<dbReference type="GO" id="GO:0005886">
    <property type="term" value="C:plasma membrane"/>
    <property type="evidence" value="ECO:0007669"/>
    <property type="project" value="UniProtKB-SubCell"/>
</dbReference>
<feature type="transmembrane region" description="Helical" evidence="6">
    <location>
        <begin position="197"/>
        <end position="218"/>
    </location>
</feature>
<dbReference type="PANTHER" id="PTHR46795">
    <property type="entry name" value="ABC TRANSPORTER PERMEASE-RELATED-RELATED"/>
    <property type="match status" value="1"/>
</dbReference>
<keyword evidence="6" id="KW-0813">Transport</keyword>
<evidence type="ECO:0000256" key="2">
    <source>
        <dbReference type="ARBA" id="ARBA00022475"/>
    </source>
</evidence>
<comment type="caution">
    <text evidence="8">The sequence shown here is derived from an EMBL/GenBank/DDBJ whole genome shotgun (WGS) entry which is preliminary data.</text>
</comment>
<dbReference type="EMBL" id="MVAB01000001">
    <property type="protein sequence ID" value="OPF87450.1"/>
    <property type="molecule type" value="Genomic_DNA"/>
</dbReference>
<organism evidence="8 9">
    <name type="scientific">Vagococcus martis</name>
    <dbReference type="NCBI Taxonomy" id="1768210"/>
    <lineage>
        <taxon>Bacteria</taxon>
        <taxon>Bacillati</taxon>
        <taxon>Bacillota</taxon>
        <taxon>Bacilli</taxon>
        <taxon>Lactobacillales</taxon>
        <taxon>Enterococcaceae</taxon>
        <taxon>Vagococcus</taxon>
    </lineage>
</organism>
<name>A0A1V4DGW0_9ENTE</name>
<feature type="transmembrane region" description="Helical" evidence="6">
    <location>
        <begin position="154"/>
        <end position="176"/>
    </location>
</feature>
<dbReference type="PIRSF" id="PIRSF018968">
    <property type="entry name" value="ABC_permease_BceB"/>
    <property type="match status" value="1"/>
</dbReference>
<evidence type="ECO:0000256" key="6">
    <source>
        <dbReference type="PIRNR" id="PIRNR018968"/>
    </source>
</evidence>
<dbReference type="InterPro" id="IPR003838">
    <property type="entry name" value="ABC3_permease_C"/>
</dbReference>
<dbReference type="InterPro" id="IPR027022">
    <property type="entry name" value="ABC_permease_BceB-typ"/>
</dbReference>
<feature type="transmembrane region" description="Helical" evidence="6">
    <location>
        <begin position="569"/>
        <end position="595"/>
    </location>
</feature>
<feature type="transmembrane region" description="Helical" evidence="6">
    <location>
        <begin position="103"/>
        <end position="134"/>
    </location>
</feature>
<keyword evidence="5 6" id="KW-0472">Membrane</keyword>
<feature type="transmembrane region" description="Helical" evidence="6">
    <location>
        <begin position="535"/>
        <end position="557"/>
    </location>
</feature>
<feature type="transmembrane region" description="Helical" evidence="6">
    <location>
        <begin position="482"/>
        <end position="504"/>
    </location>
</feature>
<keyword evidence="3 6" id="KW-0812">Transmembrane</keyword>
<feature type="transmembrane region" description="Helical" evidence="6">
    <location>
        <begin position="17"/>
        <end position="35"/>
    </location>
</feature>
<evidence type="ECO:0000256" key="1">
    <source>
        <dbReference type="ARBA" id="ARBA00004651"/>
    </source>
</evidence>
<evidence type="ECO:0000313" key="9">
    <source>
        <dbReference type="Proteomes" id="UP000189970"/>
    </source>
</evidence>
<comment type="similarity">
    <text evidence="6">Belongs to the ABC-4 integral membrane protein family.</text>
</comment>
<feature type="domain" description="ABC3 transporter permease C-terminal" evidence="7">
    <location>
        <begin position="62"/>
        <end position="177"/>
    </location>
</feature>
<dbReference type="PANTHER" id="PTHR46795:SF3">
    <property type="entry name" value="ABC TRANSPORTER PERMEASE"/>
    <property type="match status" value="1"/>
</dbReference>
<dbReference type="GO" id="GO:0055085">
    <property type="term" value="P:transmembrane transport"/>
    <property type="evidence" value="ECO:0007669"/>
    <property type="project" value="UniProtKB-UniRule"/>
</dbReference>
<keyword evidence="4 6" id="KW-1133">Transmembrane helix</keyword>
<keyword evidence="9" id="KW-1185">Reference proteome</keyword>
<dbReference type="AlphaFoldDB" id="A0A1V4DGW0"/>
<gene>
    <name evidence="8" type="ORF">BW731_04130</name>
</gene>
<dbReference type="Proteomes" id="UP000189970">
    <property type="component" value="Unassembled WGS sequence"/>
</dbReference>
<feature type="transmembrane region" description="Helical" evidence="6">
    <location>
        <begin position="284"/>
        <end position="305"/>
    </location>
</feature>
<sequence>MIWKLSMTGIKSRLRDYMILFSGLAIASAIFYMFQSIATNKAFLESSNTVKMAAVIFQFGTVLLGIITVVYILYANSFLMMLRQKTYAMLMMLGAKTSKIAQIIFLETFIIGFAATIIGNLVGIGLTSVVNYLLVNQLEITVKNFSPFNLSAMIWTFVFFGILFIVTAFINAGSIMKKPILQLLKEQAMPKALKIHPVLLVLETIVGVISLGIGYYMLAHINQYQLFGIAIALVTIVLGSYLLFHAIAIFVLSILKRIDAISMRKLNNFTLSQLTFRIREYTQILTMVAILFAMAMGAITVGLGFRTQTLESTNKSATYDLILNNSQKVDTSKVSALNPTVNDTYSQKEDETTLYYNADEFNEQPFQDKDFQSQKVINYSGKDMLENQQLAEKLRWYGTPEQQNKEIKFVSTEEFNQLALPTTNMELISVSNFKESLPQIKKLVEENTTNNPSLATGDGFNQTAQKYVMYQISNSLYSGFQFMGFFLGLAFLTMLASCLMFKILSSANTDKARFQMLRKIGTRPSLLKGAIRKEIGVLFLLPGILGIIHVLFGLQMFKELMSDPYHGIWIPFSLFIFLYAIYYVITVVIYGSIVLPKESE</sequence>
<evidence type="ECO:0000256" key="4">
    <source>
        <dbReference type="ARBA" id="ARBA00022989"/>
    </source>
</evidence>
<dbReference type="RefSeq" id="WP_079345973.1">
    <property type="nucleotide sequence ID" value="NZ_MVAB01000001.1"/>
</dbReference>
<evidence type="ECO:0000256" key="5">
    <source>
        <dbReference type="ARBA" id="ARBA00023136"/>
    </source>
</evidence>
<protein>
    <submittedName>
        <fullName evidence="8">ABC transporter permease</fullName>
    </submittedName>
</protein>
<keyword evidence="2 6" id="KW-1003">Cell membrane</keyword>
<comment type="subcellular location">
    <subcellularLocation>
        <location evidence="1 6">Cell membrane</location>
        <topology evidence="1 6">Multi-pass membrane protein</topology>
    </subcellularLocation>
</comment>
<evidence type="ECO:0000259" key="7">
    <source>
        <dbReference type="Pfam" id="PF02687"/>
    </source>
</evidence>
<feature type="transmembrane region" description="Helical" evidence="6">
    <location>
        <begin position="55"/>
        <end position="82"/>
    </location>
</feature>
<reference evidence="8 9" key="1">
    <citation type="submission" date="2017-02" db="EMBL/GenBank/DDBJ databases">
        <title>Vagococcus cremeus sp. nov., isolated from the small intestine of a marten, Martes flavigula.</title>
        <authorList>
            <person name="Tak E.J."/>
            <person name="Bae J.-W."/>
        </authorList>
    </citation>
    <scope>NUCLEOTIDE SEQUENCE [LARGE SCALE GENOMIC DNA]</scope>
    <source>
        <strain evidence="8 9">D7T301</strain>
    </source>
</reference>
<evidence type="ECO:0000313" key="8">
    <source>
        <dbReference type="EMBL" id="OPF87450.1"/>
    </source>
</evidence>
<feature type="transmembrane region" description="Helical" evidence="6">
    <location>
        <begin position="224"/>
        <end position="255"/>
    </location>
</feature>